<dbReference type="Proteomes" id="UP001054889">
    <property type="component" value="Unassembled WGS sequence"/>
</dbReference>
<dbReference type="EMBL" id="BQKI01000001">
    <property type="protein sequence ID" value="GJM86333.1"/>
    <property type="molecule type" value="Genomic_DNA"/>
</dbReference>
<name>A0AAV5BL16_ELECO</name>
<organism evidence="2 3">
    <name type="scientific">Eleusine coracana subsp. coracana</name>
    <dbReference type="NCBI Taxonomy" id="191504"/>
    <lineage>
        <taxon>Eukaryota</taxon>
        <taxon>Viridiplantae</taxon>
        <taxon>Streptophyta</taxon>
        <taxon>Embryophyta</taxon>
        <taxon>Tracheophyta</taxon>
        <taxon>Spermatophyta</taxon>
        <taxon>Magnoliopsida</taxon>
        <taxon>Liliopsida</taxon>
        <taxon>Poales</taxon>
        <taxon>Poaceae</taxon>
        <taxon>PACMAD clade</taxon>
        <taxon>Chloridoideae</taxon>
        <taxon>Cynodonteae</taxon>
        <taxon>Eleusininae</taxon>
        <taxon>Eleusine</taxon>
    </lineage>
</organism>
<gene>
    <name evidence="2" type="primary">ga02184</name>
    <name evidence="2" type="ORF">PR202_ga02184</name>
</gene>
<evidence type="ECO:0000313" key="2">
    <source>
        <dbReference type="EMBL" id="GJM86333.1"/>
    </source>
</evidence>
<dbReference type="AlphaFoldDB" id="A0AAV5BL16"/>
<reference evidence="2" key="2">
    <citation type="submission" date="2021-12" db="EMBL/GenBank/DDBJ databases">
        <title>Resequencing data analysis of finger millet.</title>
        <authorList>
            <person name="Hatakeyama M."/>
            <person name="Aluri S."/>
            <person name="Balachadran M.T."/>
            <person name="Sivarajan S.R."/>
            <person name="Poveda L."/>
            <person name="Shimizu-Inatsugi R."/>
            <person name="Schlapbach R."/>
            <person name="Sreeman S.M."/>
            <person name="Shimizu K.K."/>
        </authorList>
    </citation>
    <scope>NUCLEOTIDE SEQUENCE</scope>
</reference>
<accession>A0AAV5BL16</accession>
<dbReference type="GO" id="GO:0016579">
    <property type="term" value="P:protein deubiquitination"/>
    <property type="evidence" value="ECO:0007669"/>
    <property type="project" value="TreeGrafter"/>
</dbReference>
<reference evidence="2" key="1">
    <citation type="journal article" date="2018" name="DNA Res.">
        <title>Multiple hybrid de novo genome assembly of finger millet, an orphan allotetraploid crop.</title>
        <authorList>
            <person name="Hatakeyama M."/>
            <person name="Aluri S."/>
            <person name="Balachadran M.T."/>
            <person name="Sivarajan S.R."/>
            <person name="Patrignani A."/>
            <person name="Gruter S."/>
            <person name="Poveda L."/>
            <person name="Shimizu-Inatsugi R."/>
            <person name="Baeten J."/>
            <person name="Francoijs K.J."/>
            <person name="Nataraja K.N."/>
            <person name="Reddy Y.A.N."/>
            <person name="Phadnis S."/>
            <person name="Ravikumar R.L."/>
            <person name="Schlapbach R."/>
            <person name="Sreeman S.M."/>
            <person name="Shimizu K.K."/>
        </authorList>
    </citation>
    <scope>NUCLEOTIDE SEQUENCE</scope>
</reference>
<sequence length="204" mass="22228">MSSSPSLHSRARRDQQNFAGRLQASKTQALSSTSNRKLLRHCQNGWMPGSYAILAAFRSTQRKAKAQGAESRLISPRTLVGWGFAGGEEEGMGNRNEGAASPVVLNVYDLTPANDYFYWLGFGVFHSGIEGSVFDCLLPESVQVSPVGRVPTRQHQISDDELNSISSSIMEDSDDEAEDKHLLPAPSSDLHSVDVPPKLAKDLL</sequence>
<proteinExistence type="predicted"/>
<dbReference type="InterPro" id="IPR008580">
    <property type="entry name" value="PPPDE_dom"/>
</dbReference>
<dbReference type="PANTHER" id="PTHR12378">
    <property type="entry name" value="DESUMOYLATING ISOPEPTIDASE"/>
    <property type="match status" value="1"/>
</dbReference>
<protein>
    <submittedName>
        <fullName evidence="2">Uncharacterized protein</fullName>
    </submittedName>
</protein>
<dbReference type="GO" id="GO:0101005">
    <property type="term" value="F:deubiquitinase activity"/>
    <property type="evidence" value="ECO:0007669"/>
    <property type="project" value="TreeGrafter"/>
</dbReference>
<evidence type="ECO:0000256" key="1">
    <source>
        <dbReference type="SAM" id="MobiDB-lite"/>
    </source>
</evidence>
<feature type="region of interest" description="Disordered" evidence="1">
    <location>
        <begin position="160"/>
        <end position="196"/>
    </location>
</feature>
<keyword evidence="3" id="KW-1185">Reference proteome</keyword>
<comment type="caution">
    <text evidence="2">The sequence shown here is derived from an EMBL/GenBank/DDBJ whole genome shotgun (WGS) entry which is preliminary data.</text>
</comment>
<dbReference type="PANTHER" id="PTHR12378:SF74">
    <property type="entry name" value="OS02G0655500 PROTEIN"/>
    <property type="match status" value="1"/>
</dbReference>
<evidence type="ECO:0000313" key="3">
    <source>
        <dbReference type="Proteomes" id="UP001054889"/>
    </source>
</evidence>